<evidence type="ECO:0000313" key="6">
    <source>
        <dbReference type="Proteomes" id="UP000325797"/>
    </source>
</evidence>
<evidence type="ECO:0000259" key="4">
    <source>
        <dbReference type="Pfam" id="PF00717"/>
    </source>
</evidence>
<keyword evidence="3" id="KW-0804">Transcription</keyword>
<gene>
    <name evidence="5" type="ORF">FRZ61_42880</name>
</gene>
<dbReference type="EMBL" id="CP042582">
    <property type="protein sequence ID" value="QEX24347.1"/>
    <property type="molecule type" value="Genomic_DNA"/>
</dbReference>
<dbReference type="OrthoDB" id="9792157at2"/>
<dbReference type="InterPro" id="IPR039418">
    <property type="entry name" value="LexA-like"/>
</dbReference>
<dbReference type="PANTHER" id="PTHR40661">
    <property type="match status" value="1"/>
</dbReference>
<protein>
    <submittedName>
        <fullName evidence="5">Transcriptional regulator</fullName>
    </submittedName>
</protein>
<dbReference type="PANTHER" id="PTHR40661:SF3">
    <property type="entry name" value="FELS-1 PROPHAGE TRANSCRIPTIONAL REGULATOR"/>
    <property type="match status" value="1"/>
</dbReference>
<dbReference type="AlphaFoldDB" id="A0A5J6N4J6"/>
<keyword evidence="2" id="KW-0238">DNA-binding</keyword>
<dbReference type="InterPro" id="IPR015927">
    <property type="entry name" value="Peptidase_S24_S26A/B/C"/>
</dbReference>
<accession>A0A5J6N4J6</accession>
<dbReference type="GO" id="GO:0003677">
    <property type="term" value="F:DNA binding"/>
    <property type="evidence" value="ECO:0007669"/>
    <property type="project" value="UniProtKB-KW"/>
</dbReference>
<keyword evidence="6" id="KW-1185">Reference proteome</keyword>
<dbReference type="CDD" id="cd06529">
    <property type="entry name" value="S24_LexA-like"/>
    <property type="match status" value="1"/>
</dbReference>
<dbReference type="InterPro" id="IPR036286">
    <property type="entry name" value="LexA/Signal_pep-like_sf"/>
</dbReference>
<feature type="domain" description="Peptidase S24/S26A/S26B/S26C" evidence="4">
    <location>
        <begin position="89"/>
        <end position="206"/>
    </location>
</feature>
<evidence type="ECO:0000256" key="2">
    <source>
        <dbReference type="ARBA" id="ARBA00023125"/>
    </source>
</evidence>
<keyword evidence="1" id="KW-0805">Transcription regulation</keyword>
<reference evidence="5 6" key="1">
    <citation type="submission" date="2019-08" db="EMBL/GenBank/DDBJ databases">
        <title>Hyperibacter terrae gen. nov., sp. nov. and Hyperibacter viscosus sp. nov., two new members in the family Rhodospirillaceae isolated from the rhizosphere of Hypericum perforatum.</title>
        <authorList>
            <person name="Noviana Z."/>
        </authorList>
    </citation>
    <scope>NUCLEOTIDE SEQUENCE [LARGE SCALE GENOMIC DNA]</scope>
    <source>
        <strain evidence="5 6">R5959</strain>
    </source>
</reference>
<evidence type="ECO:0000256" key="3">
    <source>
        <dbReference type="ARBA" id="ARBA00023163"/>
    </source>
</evidence>
<sequence>MLRHADVWRAIDRLAGKHGMSPSGLARAAGLDATTFNKSKRKSPEGKLRWPNTDSLARILEATGESLNSFVSLIGPSGGTADRRTLPMLGYSEAGKSGLFDETGFPTGRGWGEFELPTVTEIGAYALKVGGSGLEPTYRSGDLLIVSPAAPIRRGDRVVIKNRKGDVAVRELVRRTAKRIELRSLNSAREDRAYAPDELRWMARIIWVSQ</sequence>
<dbReference type="Gene3D" id="2.10.109.10">
    <property type="entry name" value="Umud Fragment, subunit A"/>
    <property type="match status" value="1"/>
</dbReference>
<dbReference type="Proteomes" id="UP000325797">
    <property type="component" value="Chromosome"/>
</dbReference>
<dbReference type="KEGG" id="hadh:FRZ61_42880"/>
<name>A0A5J6N4J6_9PROT</name>
<evidence type="ECO:0000313" key="5">
    <source>
        <dbReference type="EMBL" id="QEX24347.1"/>
    </source>
</evidence>
<dbReference type="SUPFAM" id="SSF51306">
    <property type="entry name" value="LexA/Signal peptidase"/>
    <property type="match status" value="1"/>
</dbReference>
<evidence type="ECO:0000256" key="1">
    <source>
        <dbReference type="ARBA" id="ARBA00023015"/>
    </source>
</evidence>
<dbReference type="Pfam" id="PF00717">
    <property type="entry name" value="Peptidase_S24"/>
    <property type="match status" value="1"/>
</dbReference>
<dbReference type="RefSeq" id="WP_151119634.1">
    <property type="nucleotide sequence ID" value="NZ_DASZSC010000179.1"/>
</dbReference>
<proteinExistence type="predicted"/>
<organism evidence="5 6">
    <name type="scientific">Hypericibacter adhaerens</name>
    <dbReference type="NCBI Taxonomy" id="2602016"/>
    <lineage>
        <taxon>Bacteria</taxon>
        <taxon>Pseudomonadati</taxon>
        <taxon>Pseudomonadota</taxon>
        <taxon>Alphaproteobacteria</taxon>
        <taxon>Rhodospirillales</taxon>
        <taxon>Dongiaceae</taxon>
        <taxon>Hypericibacter</taxon>
    </lineage>
</organism>